<feature type="transmembrane region" description="Helical" evidence="5">
    <location>
        <begin position="406"/>
        <end position="425"/>
    </location>
</feature>
<feature type="transmembrane region" description="Helical" evidence="5">
    <location>
        <begin position="383"/>
        <end position="400"/>
    </location>
</feature>
<protein>
    <submittedName>
        <fullName evidence="7">Amino acid/polyamine/organocation transporter, APC superfamily</fullName>
    </submittedName>
</protein>
<feature type="transmembrane region" description="Helical" evidence="5">
    <location>
        <begin position="150"/>
        <end position="169"/>
    </location>
</feature>
<dbReference type="PANTHER" id="PTHR42770:SF8">
    <property type="entry name" value="PUTRESCINE IMPORTER PUUP"/>
    <property type="match status" value="1"/>
</dbReference>
<sequence length="441" mass="47015">MSELKKTLSLSQVVLFGLAYMTPIIVLGTFGVLAVVSEGAVSGTYLIALLAMLFTAHSYGRMASAYPVAGSAYAYVRHAIDDRLGFLAGWAILLDYLFLPMVIWLIGAAYLSSAFPAIPQAVWLLAFIAVTTLINILGLKLASVVNSVMMLVQVLVLVAFVGLSMHYILGDPTQPFWSLAPFLGAESSASLSTLMAGAAVACYSFLGFDAVTTLTEETKDPKRTLPRAILLITLIGGLIFIIVSYFVQLAAPSTDFANPDAAAYGIARNIGGDIFVSIFLIGLIVGQFASGIAAQASGARLLYAMGRDDVLPKRLLGRLGKFGTPVGGLCLSAAVALLALTMDVLSAASFINFGAFLAFALVNTAVIFHYYLKERRRGGLDTLWFLICPLIGLGAILWLMASLDHLAITLGSLWLACGLAWLVWLTRGFRQPPPALHFDEG</sequence>
<keyword evidence="8" id="KW-1185">Reference proteome</keyword>
<feature type="transmembrane region" description="Helical" evidence="5">
    <location>
        <begin position="117"/>
        <end position="138"/>
    </location>
</feature>
<evidence type="ECO:0000256" key="5">
    <source>
        <dbReference type="SAM" id="Phobius"/>
    </source>
</evidence>
<feature type="transmembrane region" description="Helical" evidence="5">
    <location>
        <begin position="228"/>
        <end position="247"/>
    </location>
</feature>
<reference evidence="7 8" key="1">
    <citation type="submission" date="2016-10" db="EMBL/GenBank/DDBJ databases">
        <authorList>
            <person name="de Groot N.N."/>
        </authorList>
    </citation>
    <scope>NUCLEOTIDE SEQUENCE [LARGE SCALE GENOMIC DNA]</scope>
    <source>
        <strain evidence="7 8">CGMCC 1.6848</strain>
    </source>
</reference>
<keyword evidence="4 5" id="KW-0472">Membrane</keyword>
<evidence type="ECO:0000256" key="2">
    <source>
        <dbReference type="ARBA" id="ARBA00022692"/>
    </source>
</evidence>
<dbReference type="RefSeq" id="WP_092842654.1">
    <property type="nucleotide sequence ID" value="NZ_FOPY01000001.1"/>
</dbReference>
<dbReference type="PIRSF" id="PIRSF006060">
    <property type="entry name" value="AA_transporter"/>
    <property type="match status" value="1"/>
</dbReference>
<dbReference type="STRING" id="442341.SAMN04487959_10168"/>
<feature type="transmembrane region" description="Helical" evidence="5">
    <location>
        <begin position="84"/>
        <end position="111"/>
    </location>
</feature>
<evidence type="ECO:0000313" key="7">
    <source>
        <dbReference type="EMBL" id="SFH17052.1"/>
    </source>
</evidence>
<feature type="transmembrane region" description="Helical" evidence="5">
    <location>
        <begin position="322"/>
        <end position="342"/>
    </location>
</feature>
<feature type="transmembrane region" description="Helical" evidence="5">
    <location>
        <begin position="274"/>
        <end position="302"/>
    </location>
</feature>
<evidence type="ECO:0000256" key="3">
    <source>
        <dbReference type="ARBA" id="ARBA00022989"/>
    </source>
</evidence>
<evidence type="ECO:0000256" key="4">
    <source>
        <dbReference type="ARBA" id="ARBA00023136"/>
    </source>
</evidence>
<evidence type="ECO:0000259" key="6">
    <source>
        <dbReference type="Pfam" id="PF00324"/>
    </source>
</evidence>
<feature type="transmembrane region" description="Helical" evidence="5">
    <location>
        <begin position="348"/>
        <end position="371"/>
    </location>
</feature>
<dbReference type="Gene3D" id="1.20.1740.10">
    <property type="entry name" value="Amino acid/polyamine transporter I"/>
    <property type="match status" value="1"/>
</dbReference>
<dbReference type="PANTHER" id="PTHR42770">
    <property type="entry name" value="AMINO ACID TRANSPORTER-RELATED"/>
    <property type="match status" value="1"/>
</dbReference>
<keyword evidence="3 5" id="KW-1133">Transmembrane helix</keyword>
<dbReference type="GO" id="GO:0016020">
    <property type="term" value="C:membrane"/>
    <property type="evidence" value="ECO:0007669"/>
    <property type="project" value="UniProtKB-SubCell"/>
</dbReference>
<dbReference type="InterPro" id="IPR050367">
    <property type="entry name" value="APC_superfamily"/>
</dbReference>
<evidence type="ECO:0000256" key="1">
    <source>
        <dbReference type="ARBA" id="ARBA00004141"/>
    </source>
</evidence>
<feature type="domain" description="Amino acid permease/ SLC12A" evidence="6">
    <location>
        <begin position="13"/>
        <end position="368"/>
    </location>
</feature>
<feature type="transmembrane region" description="Helical" evidence="5">
    <location>
        <begin position="42"/>
        <end position="63"/>
    </location>
</feature>
<gene>
    <name evidence="7" type="ORF">SAMN04487959_10168</name>
</gene>
<accession>A0A1I2XUI9</accession>
<dbReference type="Pfam" id="PF00324">
    <property type="entry name" value="AA_permease"/>
    <property type="match status" value="1"/>
</dbReference>
<dbReference type="GO" id="GO:0055085">
    <property type="term" value="P:transmembrane transport"/>
    <property type="evidence" value="ECO:0007669"/>
    <property type="project" value="InterPro"/>
</dbReference>
<name>A0A1I2XUI9_9GAMM</name>
<feature type="transmembrane region" description="Helical" evidence="5">
    <location>
        <begin position="12"/>
        <end position="36"/>
    </location>
</feature>
<keyword evidence="2 5" id="KW-0812">Transmembrane</keyword>
<dbReference type="InterPro" id="IPR004841">
    <property type="entry name" value="AA-permease/SLC12A_dom"/>
</dbReference>
<dbReference type="AlphaFoldDB" id="A0A1I2XUI9"/>
<proteinExistence type="predicted"/>
<dbReference type="Proteomes" id="UP000199040">
    <property type="component" value="Unassembled WGS sequence"/>
</dbReference>
<dbReference type="EMBL" id="FOPY01000001">
    <property type="protein sequence ID" value="SFH17052.1"/>
    <property type="molecule type" value="Genomic_DNA"/>
</dbReference>
<evidence type="ECO:0000313" key="8">
    <source>
        <dbReference type="Proteomes" id="UP000199040"/>
    </source>
</evidence>
<comment type="subcellular location">
    <subcellularLocation>
        <location evidence="1">Membrane</location>
        <topology evidence="1">Multi-pass membrane protein</topology>
    </subcellularLocation>
</comment>
<organism evidence="7 8">
    <name type="scientific">Modicisalibacter xianhensis</name>
    <dbReference type="NCBI Taxonomy" id="442341"/>
    <lineage>
        <taxon>Bacteria</taxon>
        <taxon>Pseudomonadati</taxon>
        <taxon>Pseudomonadota</taxon>
        <taxon>Gammaproteobacteria</taxon>
        <taxon>Oceanospirillales</taxon>
        <taxon>Halomonadaceae</taxon>
        <taxon>Modicisalibacter</taxon>
    </lineage>
</organism>
<feature type="transmembrane region" description="Helical" evidence="5">
    <location>
        <begin position="189"/>
        <end position="208"/>
    </location>
</feature>